<keyword evidence="5 10" id="KW-0472">Membrane</keyword>
<feature type="transmembrane region" description="Helical" evidence="10">
    <location>
        <begin position="181"/>
        <end position="203"/>
    </location>
</feature>
<gene>
    <name evidence="13" type="ORF">BB558_000439</name>
</gene>
<comment type="caution">
    <text evidence="13">The sequence shown here is derived from an EMBL/GenBank/DDBJ whole genome shotgun (WGS) entry which is preliminary data.</text>
</comment>
<keyword evidence="2 10" id="KW-0808">Transferase</keyword>
<keyword evidence="3 10" id="KW-0812">Transmembrane</keyword>
<dbReference type="Proteomes" id="UP000245591">
    <property type="component" value="Unassembled WGS sequence"/>
</dbReference>
<dbReference type="GO" id="GO:0016020">
    <property type="term" value="C:membrane"/>
    <property type="evidence" value="ECO:0007669"/>
    <property type="project" value="UniProtKB-SubCell"/>
</dbReference>
<accession>A0A2U1JE78</accession>
<organism evidence="13 14">
    <name type="scientific">Smittium angustum</name>
    <dbReference type="NCBI Taxonomy" id="133377"/>
    <lineage>
        <taxon>Eukaryota</taxon>
        <taxon>Fungi</taxon>
        <taxon>Fungi incertae sedis</taxon>
        <taxon>Zoopagomycota</taxon>
        <taxon>Kickxellomycotina</taxon>
        <taxon>Harpellomycetes</taxon>
        <taxon>Harpellales</taxon>
        <taxon>Legeriomycetaceae</taxon>
        <taxon>Smittium</taxon>
    </lineage>
</organism>
<feature type="transmembrane region" description="Helical" evidence="10">
    <location>
        <begin position="48"/>
        <end position="66"/>
    </location>
</feature>
<dbReference type="AlphaFoldDB" id="A0A2U1JE78"/>
<comment type="similarity">
    <text evidence="10">Belongs to the DHHC palmitoyltransferase family.</text>
</comment>
<evidence type="ECO:0000256" key="10">
    <source>
        <dbReference type="RuleBase" id="RU079119"/>
    </source>
</evidence>
<dbReference type="InterPro" id="IPR001594">
    <property type="entry name" value="Palmitoyltrfase_DHHC"/>
</dbReference>
<name>A0A2U1JE78_SMIAN</name>
<sequence>MSKEISSTNYSGRIYVFGVTTLILYIVLTSQIFVFWDLLKSTERFKTYFFIIFNVLCSLLMINYYFSCAVDGGIIPLGWDDKLDEKERNKLKYCTSCEHYKPPRTHHCKECRRCVLKMDHHCPWTNNCVGHYNHGHFLRFLFLVDICCVIAMSLHSLRFYQIAFNSYYDVYKYRLTDLQELFFLVSNVILLFFVMFFVGLLTIQQVYQVSGNMTTIEKLEKQRVKSLVNRQIVKKMEYPYDIDTTTNFQSILGRDLMYWWYPTPMEGDGITFTKKKKLETVVWPPPEYFQSYPSIPKNAGQQSVRRIIYKSRSSVTLSMVDEDGETVIRTLGKREWNDFQKLADGGQITGGQDIFDQSDNLETSDESQYSDYDPEDDVNIEHPNQQKIETSNLRNRFVKN</sequence>
<feature type="compositionally biased region" description="Polar residues" evidence="11">
    <location>
        <begin position="355"/>
        <end position="370"/>
    </location>
</feature>
<feature type="region of interest" description="Disordered" evidence="11">
    <location>
        <begin position="347"/>
        <end position="377"/>
    </location>
</feature>
<dbReference type="PANTHER" id="PTHR12246">
    <property type="entry name" value="PALMITOYLTRANSFERASE ZDHHC16"/>
    <property type="match status" value="1"/>
</dbReference>
<evidence type="ECO:0000256" key="5">
    <source>
        <dbReference type="ARBA" id="ARBA00023136"/>
    </source>
</evidence>
<dbReference type="EMBL" id="MBFU01000019">
    <property type="protein sequence ID" value="PWA03406.1"/>
    <property type="molecule type" value="Genomic_DNA"/>
</dbReference>
<evidence type="ECO:0000256" key="9">
    <source>
        <dbReference type="ARBA" id="ARBA00048048"/>
    </source>
</evidence>
<evidence type="ECO:0000256" key="8">
    <source>
        <dbReference type="ARBA" id="ARBA00023315"/>
    </source>
</evidence>
<comment type="catalytic activity">
    <reaction evidence="9 10">
        <text>L-cysteinyl-[protein] + hexadecanoyl-CoA = S-hexadecanoyl-L-cysteinyl-[protein] + CoA</text>
        <dbReference type="Rhea" id="RHEA:36683"/>
        <dbReference type="Rhea" id="RHEA-COMP:10131"/>
        <dbReference type="Rhea" id="RHEA-COMP:11032"/>
        <dbReference type="ChEBI" id="CHEBI:29950"/>
        <dbReference type="ChEBI" id="CHEBI:57287"/>
        <dbReference type="ChEBI" id="CHEBI:57379"/>
        <dbReference type="ChEBI" id="CHEBI:74151"/>
        <dbReference type="EC" id="2.3.1.225"/>
    </reaction>
</comment>
<feature type="transmembrane region" description="Helical" evidence="10">
    <location>
        <begin position="140"/>
        <end position="160"/>
    </location>
</feature>
<evidence type="ECO:0000256" key="6">
    <source>
        <dbReference type="ARBA" id="ARBA00023139"/>
    </source>
</evidence>
<keyword evidence="4 10" id="KW-1133">Transmembrane helix</keyword>
<evidence type="ECO:0000313" key="13">
    <source>
        <dbReference type="EMBL" id="PWA03406.1"/>
    </source>
</evidence>
<evidence type="ECO:0000313" key="14">
    <source>
        <dbReference type="Proteomes" id="UP000245591"/>
    </source>
</evidence>
<feature type="domain" description="Palmitoyltransferase DHHC" evidence="12">
    <location>
        <begin position="89"/>
        <end position="221"/>
    </location>
</feature>
<reference evidence="13 14" key="1">
    <citation type="journal article" date="2018" name="MBio">
        <title>Comparative Genomics Reveals the Core Gene Toolbox for the Fungus-Insect Symbiosis.</title>
        <authorList>
            <person name="Wang Y."/>
            <person name="Stata M."/>
            <person name="Wang W."/>
            <person name="Stajich J.E."/>
            <person name="White M.M."/>
            <person name="Moncalvo J.M."/>
        </authorList>
    </citation>
    <scope>NUCLEOTIDE SEQUENCE [LARGE SCALE GENOMIC DNA]</scope>
    <source>
        <strain evidence="13 14">AUS-126-30</strain>
    </source>
</reference>
<evidence type="ECO:0000259" key="12">
    <source>
        <dbReference type="Pfam" id="PF01529"/>
    </source>
</evidence>
<keyword evidence="8 10" id="KW-0012">Acyltransferase</keyword>
<dbReference type="PROSITE" id="PS50216">
    <property type="entry name" value="DHHC"/>
    <property type="match status" value="1"/>
</dbReference>
<feature type="transmembrane region" description="Helical" evidence="10">
    <location>
        <begin position="14"/>
        <end position="36"/>
    </location>
</feature>
<evidence type="ECO:0000256" key="3">
    <source>
        <dbReference type="ARBA" id="ARBA00022692"/>
    </source>
</evidence>
<evidence type="ECO:0000256" key="7">
    <source>
        <dbReference type="ARBA" id="ARBA00023288"/>
    </source>
</evidence>
<evidence type="ECO:0000256" key="11">
    <source>
        <dbReference type="SAM" id="MobiDB-lite"/>
    </source>
</evidence>
<keyword evidence="6" id="KW-0564">Palmitate</keyword>
<evidence type="ECO:0000256" key="2">
    <source>
        <dbReference type="ARBA" id="ARBA00022679"/>
    </source>
</evidence>
<dbReference type="EC" id="2.3.1.225" evidence="10"/>
<proteinExistence type="inferred from homology"/>
<keyword evidence="7" id="KW-0449">Lipoprotein</keyword>
<dbReference type="Pfam" id="PF01529">
    <property type="entry name" value="DHHC"/>
    <property type="match status" value="1"/>
</dbReference>
<keyword evidence="14" id="KW-1185">Reference proteome</keyword>
<comment type="subcellular location">
    <subcellularLocation>
        <location evidence="1">Membrane</location>
        <topology evidence="1">Multi-pass membrane protein</topology>
    </subcellularLocation>
</comment>
<protein>
    <recommendedName>
        <fullName evidence="10">Palmitoyltransferase</fullName>
        <ecNumber evidence="10">2.3.1.225</ecNumber>
    </recommendedName>
</protein>
<evidence type="ECO:0000256" key="4">
    <source>
        <dbReference type="ARBA" id="ARBA00022989"/>
    </source>
</evidence>
<comment type="domain">
    <text evidence="10">The DHHC domain is required for palmitoyltransferase activity.</text>
</comment>
<dbReference type="GO" id="GO:0019706">
    <property type="term" value="F:protein-cysteine S-palmitoyltransferase activity"/>
    <property type="evidence" value="ECO:0007669"/>
    <property type="project" value="UniProtKB-EC"/>
</dbReference>
<dbReference type="InterPro" id="IPR039859">
    <property type="entry name" value="PFA4/ZDH16/20/ERF2-like"/>
</dbReference>
<evidence type="ECO:0000256" key="1">
    <source>
        <dbReference type="ARBA" id="ARBA00004141"/>
    </source>
</evidence>